<evidence type="ECO:0000313" key="8">
    <source>
        <dbReference type="EMBL" id="EDO31518.1"/>
    </source>
</evidence>
<dbReference type="PANTHER" id="PTHR21236">
    <property type="entry name" value="GOLGI MEMBRANE PROTEIN YIP1"/>
    <property type="match status" value="1"/>
</dbReference>
<evidence type="ECO:0000256" key="6">
    <source>
        <dbReference type="ARBA" id="ARBA00023136"/>
    </source>
</evidence>
<evidence type="ECO:0000256" key="1">
    <source>
        <dbReference type="ARBA" id="ARBA00004653"/>
    </source>
</evidence>
<dbReference type="GO" id="GO:0000139">
    <property type="term" value="C:Golgi membrane"/>
    <property type="evidence" value="ECO:0007669"/>
    <property type="project" value="UniProtKB-SubCell"/>
</dbReference>
<keyword evidence="5" id="KW-0333">Golgi apparatus</keyword>
<keyword evidence="3" id="KW-0812">Transmembrane</keyword>
<evidence type="ECO:0000256" key="3">
    <source>
        <dbReference type="ARBA" id="ARBA00022692"/>
    </source>
</evidence>
<protein>
    <submittedName>
        <fullName evidence="8">Uncharacterized protein</fullName>
    </submittedName>
</protein>
<sequence>MVLLYIEGNVGDFTVYLEHPIEKPRFIALRGCAFHNRCNSLSSEGTVSDGENIVLRIPAGQYTIETLKRQIDGGMRLGEKSVSIRDSSLEVHRNVVLNEPLACLLGLKTRELEANTRHKIKTIGHEAIFIHCDLVNASDSLRQGAPSQVLASVELDEGKIYLNPSDPVRVSTTSVGYVSSLRLSIKGAMEEYNSIYPNVPRGVGPPGDNFRLQKIHDVLGSLEQEVKHYENVRKKYKRAQSVFSKVSVGLGLASVILGSGGLGTSLSGFGIVVGVPLGALAGVFGLTSVGCAAVSKRLSRKVSKHDQTVAMAGAKVNSIRDLVSKALKDNKISDEEFSLILNEVDKFEALKLQIRQKSGKEDEKNVNITKLRETMKFTEFVKRYPYYSRFRFSADEHGDVQFVFNGDEYDPFDKNGDLVKTLYHFPGDSWKPENIQDFLVADDTQAYKETIQQLFGFPKQYRLDARAEYKISPWDENPTRNNYVSFNVFITPKVKSHFVFRDIFTDSLLVFRTAKEASRWLDAPNLSYWSQALNFAMFCATAGCGVTRDMIDDSQVGSFYRFHIIFTIRRILNELQCPLPKDRLFSWNKNFYSEAAYQKLRTEFRTGDDFRFLRPINHGLGNVYNYDYHGLSSSNDKYKPYGTIDQLHDEWDAAKSDHEHMNHFEIEYLKDLRTGFHEGTVSDGENIILRIPAGQYTIETLKRQIDGGMRLGEKPISIRDSSLEVHRNVVLNEPLACLLGLKTRELEANTRHKIKMIGHEAIFIHCDLVNASDSLQQGAPSQILASVELDEGKIYLNPSDPVRISTTSVGYVSSLRLSIKGGDGNTIERGLYPIRLILEIT</sequence>
<dbReference type="AlphaFoldDB" id="A7SXQ4"/>
<gene>
    <name evidence="8" type="ORF">NEMVEDRAFT_v1g219148</name>
</gene>
<evidence type="ECO:0000256" key="2">
    <source>
        <dbReference type="ARBA" id="ARBA00010596"/>
    </source>
</evidence>
<comment type="subcellular location">
    <subcellularLocation>
        <location evidence="1">Golgi apparatus membrane</location>
        <topology evidence="1">Multi-pass membrane protein</topology>
    </subcellularLocation>
    <subcellularLocation>
        <location evidence="7">Golgi apparatus</location>
        <location evidence="7">cis-Golgi network membrane</location>
    </subcellularLocation>
</comment>
<dbReference type="EMBL" id="DS469893">
    <property type="protein sequence ID" value="EDO31518.1"/>
    <property type="molecule type" value="Genomic_DNA"/>
</dbReference>
<evidence type="ECO:0000256" key="5">
    <source>
        <dbReference type="ARBA" id="ARBA00023034"/>
    </source>
</evidence>
<accession>A7SXQ4</accession>
<organism evidence="8 9">
    <name type="scientific">Nematostella vectensis</name>
    <name type="common">Starlet sea anemone</name>
    <dbReference type="NCBI Taxonomy" id="45351"/>
    <lineage>
        <taxon>Eukaryota</taxon>
        <taxon>Metazoa</taxon>
        <taxon>Cnidaria</taxon>
        <taxon>Anthozoa</taxon>
        <taxon>Hexacorallia</taxon>
        <taxon>Actiniaria</taxon>
        <taxon>Edwardsiidae</taxon>
        <taxon>Nematostella</taxon>
    </lineage>
</organism>
<dbReference type="HOGENOM" id="CLU_338397_0_0_1"/>
<dbReference type="GO" id="GO:0005802">
    <property type="term" value="C:trans-Golgi network"/>
    <property type="evidence" value="ECO:0000318"/>
    <property type="project" value="GO_Central"/>
</dbReference>
<dbReference type="Proteomes" id="UP000001593">
    <property type="component" value="Unassembled WGS sequence"/>
</dbReference>
<evidence type="ECO:0000256" key="4">
    <source>
        <dbReference type="ARBA" id="ARBA00022989"/>
    </source>
</evidence>
<keyword evidence="9" id="KW-1185">Reference proteome</keyword>
<dbReference type="InterPro" id="IPR045231">
    <property type="entry name" value="Yip1/4-like"/>
</dbReference>
<keyword evidence="4" id="KW-1133">Transmembrane helix</keyword>
<dbReference type="InParanoid" id="A7SXQ4"/>
<dbReference type="GO" id="GO:0048280">
    <property type="term" value="P:vesicle fusion with Golgi apparatus"/>
    <property type="evidence" value="ECO:0000318"/>
    <property type="project" value="GO_Central"/>
</dbReference>
<name>A7SXQ4_NEMVE</name>
<proteinExistence type="inferred from homology"/>
<evidence type="ECO:0000313" key="9">
    <source>
        <dbReference type="Proteomes" id="UP000001593"/>
    </source>
</evidence>
<comment type="similarity">
    <text evidence="2">Belongs to the YIP1 family.</text>
</comment>
<dbReference type="GO" id="GO:0006888">
    <property type="term" value="P:endoplasmic reticulum to Golgi vesicle-mediated transport"/>
    <property type="evidence" value="ECO:0000318"/>
    <property type="project" value="GO_Central"/>
</dbReference>
<reference evidence="8 9" key="1">
    <citation type="journal article" date="2007" name="Science">
        <title>Sea anemone genome reveals ancestral eumetazoan gene repertoire and genomic organization.</title>
        <authorList>
            <person name="Putnam N.H."/>
            <person name="Srivastava M."/>
            <person name="Hellsten U."/>
            <person name="Dirks B."/>
            <person name="Chapman J."/>
            <person name="Salamov A."/>
            <person name="Terry A."/>
            <person name="Shapiro H."/>
            <person name="Lindquist E."/>
            <person name="Kapitonov V.V."/>
            <person name="Jurka J."/>
            <person name="Genikhovich G."/>
            <person name="Grigoriev I.V."/>
            <person name="Lucas S.M."/>
            <person name="Steele R.E."/>
            <person name="Finnerty J.R."/>
            <person name="Technau U."/>
            <person name="Martindale M.Q."/>
            <person name="Rokhsar D.S."/>
        </authorList>
    </citation>
    <scope>NUCLEOTIDE SEQUENCE [LARGE SCALE GENOMIC DNA]</scope>
    <source>
        <strain evidence="9">CH2 X CH6</strain>
    </source>
</reference>
<evidence type="ECO:0000256" key="7">
    <source>
        <dbReference type="ARBA" id="ARBA00024188"/>
    </source>
</evidence>
<dbReference type="eggNOG" id="ENOG502RZBP">
    <property type="taxonomic scope" value="Eukaryota"/>
</dbReference>
<keyword evidence="6" id="KW-0472">Membrane</keyword>
<dbReference type="PANTHER" id="PTHR21236:SF7">
    <property type="entry name" value="PROTEIN YIPF4"/>
    <property type="match status" value="1"/>
</dbReference>